<keyword evidence="3 5" id="KW-0479">Metal-binding</keyword>
<sequence length="174" mass="19762">MYFPTPFSEARELPYLHACIQEAFRMHPALGMMIERIVPPPGATICGEFIPGGTLVGCNAWVVQRDRKTFGEDCDSYRPERWLADSDSTHKMERAMLQFGAGSHVCLGQNIALMEIYKLVPSLMRTYEISLVDPKKEWTIINGQNMELTDFNVRMKRRSDLGKIEDAQSGIMLS</sequence>
<dbReference type="Gene3D" id="1.10.630.10">
    <property type="entry name" value="Cytochrome P450"/>
    <property type="match status" value="1"/>
</dbReference>
<dbReference type="InterPro" id="IPR036396">
    <property type="entry name" value="Cyt_P450_sf"/>
</dbReference>
<dbReference type="InterPro" id="IPR002403">
    <property type="entry name" value="Cyt_P450_E_grp-IV"/>
</dbReference>
<dbReference type="GO" id="GO:0020037">
    <property type="term" value="F:heme binding"/>
    <property type="evidence" value="ECO:0007669"/>
    <property type="project" value="InterPro"/>
</dbReference>
<evidence type="ECO:0000256" key="3">
    <source>
        <dbReference type="ARBA" id="ARBA00022723"/>
    </source>
</evidence>
<dbReference type="GO" id="GO:0005506">
    <property type="term" value="F:iron ion binding"/>
    <property type="evidence" value="ECO:0007669"/>
    <property type="project" value="InterPro"/>
</dbReference>
<keyword evidence="5 6" id="KW-0349">Heme</keyword>
<dbReference type="GO" id="GO:0004497">
    <property type="term" value="F:monooxygenase activity"/>
    <property type="evidence" value="ECO:0007669"/>
    <property type="project" value="UniProtKB-KW"/>
</dbReference>
<dbReference type="InterPro" id="IPR017972">
    <property type="entry name" value="Cyt_P450_CS"/>
</dbReference>
<name>A0A8H3FM21_9LECA</name>
<evidence type="ECO:0000256" key="2">
    <source>
        <dbReference type="ARBA" id="ARBA00010617"/>
    </source>
</evidence>
<reference evidence="7" key="1">
    <citation type="submission" date="2021-03" db="EMBL/GenBank/DDBJ databases">
        <authorList>
            <person name="Tagirdzhanova G."/>
        </authorList>
    </citation>
    <scope>NUCLEOTIDE SEQUENCE</scope>
</reference>
<evidence type="ECO:0000256" key="5">
    <source>
        <dbReference type="PIRSR" id="PIRSR602403-1"/>
    </source>
</evidence>
<proteinExistence type="inferred from homology"/>
<comment type="caution">
    <text evidence="7">The sequence shown here is derived from an EMBL/GenBank/DDBJ whole genome shotgun (WGS) entry which is preliminary data.</text>
</comment>
<dbReference type="InterPro" id="IPR001128">
    <property type="entry name" value="Cyt_P450"/>
</dbReference>
<evidence type="ECO:0000313" key="7">
    <source>
        <dbReference type="EMBL" id="CAF9923481.1"/>
    </source>
</evidence>
<evidence type="ECO:0000313" key="8">
    <source>
        <dbReference type="Proteomes" id="UP000664534"/>
    </source>
</evidence>
<evidence type="ECO:0008006" key="9">
    <source>
        <dbReference type="Google" id="ProtNLM"/>
    </source>
</evidence>
<dbReference type="InterPro" id="IPR050121">
    <property type="entry name" value="Cytochrome_P450_monoxygenase"/>
</dbReference>
<evidence type="ECO:0000256" key="6">
    <source>
        <dbReference type="RuleBase" id="RU000461"/>
    </source>
</evidence>
<evidence type="ECO:0000256" key="1">
    <source>
        <dbReference type="ARBA" id="ARBA00001971"/>
    </source>
</evidence>
<dbReference type="GO" id="GO:0016705">
    <property type="term" value="F:oxidoreductase activity, acting on paired donors, with incorporation or reduction of molecular oxygen"/>
    <property type="evidence" value="ECO:0007669"/>
    <property type="project" value="InterPro"/>
</dbReference>
<dbReference type="PRINTS" id="PR00465">
    <property type="entry name" value="EP450IV"/>
</dbReference>
<feature type="binding site" description="axial binding residue" evidence="5">
    <location>
        <position position="106"/>
    </location>
    <ligand>
        <name>heme</name>
        <dbReference type="ChEBI" id="CHEBI:30413"/>
    </ligand>
    <ligandPart>
        <name>Fe</name>
        <dbReference type="ChEBI" id="CHEBI:18248"/>
    </ligandPart>
</feature>
<dbReference type="SUPFAM" id="SSF48264">
    <property type="entry name" value="Cytochrome P450"/>
    <property type="match status" value="1"/>
</dbReference>
<protein>
    <recommendedName>
        <fullName evidence="9">Cytochrome P450</fullName>
    </recommendedName>
</protein>
<dbReference type="EMBL" id="CAJPDT010000033">
    <property type="protein sequence ID" value="CAF9923481.1"/>
    <property type="molecule type" value="Genomic_DNA"/>
</dbReference>
<evidence type="ECO:0000256" key="4">
    <source>
        <dbReference type="ARBA" id="ARBA00023004"/>
    </source>
</evidence>
<comment type="similarity">
    <text evidence="2 6">Belongs to the cytochrome P450 family.</text>
</comment>
<dbReference type="PROSITE" id="PS00086">
    <property type="entry name" value="CYTOCHROME_P450"/>
    <property type="match status" value="1"/>
</dbReference>
<dbReference type="PRINTS" id="PR00385">
    <property type="entry name" value="P450"/>
</dbReference>
<dbReference type="AlphaFoldDB" id="A0A8H3FM21"/>
<dbReference type="OrthoDB" id="3934656at2759"/>
<keyword evidence="6" id="KW-0503">Monooxygenase</keyword>
<gene>
    <name evidence="7" type="ORF">IMSHALPRED_005939</name>
</gene>
<keyword evidence="8" id="KW-1185">Reference proteome</keyword>
<accession>A0A8H3FM21</accession>
<dbReference type="PANTHER" id="PTHR24305:SF232">
    <property type="entry name" value="P450, PUTATIVE (EUROFUNG)-RELATED"/>
    <property type="match status" value="1"/>
</dbReference>
<organism evidence="7 8">
    <name type="scientific">Imshaugia aleurites</name>
    <dbReference type="NCBI Taxonomy" id="172621"/>
    <lineage>
        <taxon>Eukaryota</taxon>
        <taxon>Fungi</taxon>
        <taxon>Dikarya</taxon>
        <taxon>Ascomycota</taxon>
        <taxon>Pezizomycotina</taxon>
        <taxon>Lecanoromycetes</taxon>
        <taxon>OSLEUM clade</taxon>
        <taxon>Lecanoromycetidae</taxon>
        <taxon>Lecanorales</taxon>
        <taxon>Lecanorineae</taxon>
        <taxon>Parmeliaceae</taxon>
        <taxon>Imshaugia</taxon>
    </lineage>
</organism>
<keyword evidence="6" id="KW-0560">Oxidoreductase</keyword>
<dbReference type="PANTHER" id="PTHR24305">
    <property type="entry name" value="CYTOCHROME P450"/>
    <property type="match status" value="1"/>
</dbReference>
<keyword evidence="4 5" id="KW-0408">Iron</keyword>
<dbReference type="Pfam" id="PF00067">
    <property type="entry name" value="p450"/>
    <property type="match status" value="1"/>
</dbReference>
<comment type="cofactor">
    <cofactor evidence="1 5">
        <name>heme</name>
        <dbReference type="ChEBI" id="CHEBI:30413"/>
    </cofactor>
</comment>
<dbReference type="Proteomes" id="UP000664534">
    <property type="component" value="Unassembled WGS sequence"/>
</dbReference>